<sequence>MQNKEGGFPSGKRGYLERKIAVRDLKFERFLIVCEGEKTEPNYFKSFPIPEEWLDIYGIGDNTLGIVRKALLLKKEGNYDQVWCVFDRDSFPAQKFNRAIELAGKNNINIAYSNEGFEIWYLLHFNFYDTAIPRREYKRMLSQLLDHRYQKNSETIYEELKNRQADAIRNAKKLLAQYPSPHPVRDNPSTTVHLLVEQLNRFITQ</sequence>
<gene>
    <name evidence="1" type="ORF">M595_0905</name>
</gene>
<name>U7QRS2_9CYAN</name>
<dbReference type="EMBL" id="AUZM01000005">
    <property type="protein sequence ID" value="ERT09111.1"/>
    <property type="molecule type" value="Genomic_DNA"/>
</dbReference>
<reference evidence="1 2" key="1">
    <citation type="journal article" date="2013" name="Front. Microbiol.">
        <title>Comparative genomic analyses of the cyanobacterium, Lyngbya aestuarii BL J, a powerful hydrogen producer.</title>
        <authorList>
            <person name="Kothari A."/>
            <person name="Vaughn M."/>
            <person name="Garcia-Pichel F."/>
        </authorList>
    </citation>
    <scope>NUCLEOTIDE SEQUENCE [LARGE SCALE GENOMIC DNA]</scope>
    <source>
        <strain evidence="1 2">BL J</strain>
    </source>
</reference>
<keyword evidence="2" id="KW-1185">Reference proteome</keyword>
<dbReference type="OrthoDB" id="9796523at2"/>
<organism evidence="1 2">
    <name type="scientific">Lyngbya aestuarii BL J</name>
    <dbReference type="NCBI Taxonomy" id="1348334"/>
    <lineage>
        <taxon>Bacteria</taxon>
        <taxon>Bacillati</taxon>
        <taxon>Cyanobacteriota</taxon>
        <taxon>Cyanophyceae</taxon>
        <taxon>Oscillatoriophycideae</taxon>
        <taxon>Oscillatoriales</taxon>
        <taxon>Microcoleaceae</taxon>
        <taxon>Lyngbya</taxon>
    </lineage>
</organism>
<dbReference type="AlphaFoldDB" id="U7QRS2"/>
<dbReference type="RefSeq" id="WP_023064656.1">
    <property type="nucleotide sequence ID" value="NZ_AUZM01000005.1"/>
</dbReference>
<comment type="caution">
    <text evidence="1">The sequence shown here is derived from an EMBL/GenBank/DDBJ whole genome shotgun (WGS) entry which is preliminary data.</text>
</comment>
<accession>U7QRS2</accession>
<evidence type="ECO:0000313" key="2">
    <source>
        <dbReference type="Proteomes" id="UP000017127"/>
    </source>
</evidence>
<protein>
    <submittedName>
        <fullName evidence="1">RloB-like family protein</fullName>
    </submittedName>
</protein>
<dbReference type="Proteomes" id="UP000017127">
    <property type="component" value="Unassembled WGS sequence"/>
</dbReference>
<evidence type="ECO:0000313" key="1">
    <source>
        <dbReference type="EMBL" id="ERT09111.1"/>
    </source>
</evidence>
<dbReference type="InterPro" id="IPR025591">
    <property type="entry name" value="RloB"/>
</dbReference>
<dbReference type="PATRIC" id="fig|1348334.3.peg.884"/>
<dbReference type="Pfam" id="PF13707">
    <property type="entry name" value="RloB"/>
    <property type="match status" value="1"/>
</dbReference>
<proteinExistence type="predicted"/>